<reference evidence="2 3" key="1">
    <citation type="submission" date="2019-05" db="EMBL/GenBank/DDBJ databases">
        <title>Georgenia *** sp. nov., and Georgenia *** sp. nov., isolated from the intestinal contents of plateau pika (Ochotona curzoniae) in the Qinghai-Tibet plateau of China.</title>
        <authorList>
            <person name="Tian Z."/>
        </authorList>
    </citation>
    <scope>NUCLEOTIDE SEQUENCE [LARGE SCALE GENOMIC DNA]</scope>
    <source>
        <strain evidence="2 3">Z294</strain>
    </source>
</reference>
<dbReference type="InterPro" id="IPR029442">
    <property type="entry name" value="GyrI-like"/>
</dbReference>
<protein>
    <recommendedName>
        <fullName evidence="1">GyrI-like small molecule binding domain-containing protein</fullName>
    </recommendedName>
</protein>
<dbReference type="Pfam" id="PF06445">
    <property type="entry name" value="GyrI-like"/>
    <property type="match status" value="1"/>
</dbReference>
<name>A0ABX5VQU8_9MICO</name>
<accession>A0ABX5VQU8</accession>
<dbReference type="RefSeq" id="WP_139948756.1">
    <property type="nucleotide sequence ID" value="NZ_CP040899.1"/>
</dbReference>
<feature type="domain" description="GyrI-like small molecule binding" evidence="1">
    <location>
        <begin position="18"/>
        <end position="196"/>
    </location>
</feature>
<evidence type="ECO:0000259" key="1">
    <source>
        <dbReference type="Pfam" id="PF06445"/>
    </source>
</evidence>
<dbReference type="InterPro" id="IPR008319">
    <property type="entry name" value="GyrI-like_CCH_Lin2189-like"/>
</dbReference>
<dbReference type="SUPFAM" id="SSF55136">
    <property type="entry name" value="Probable bacterial effector-binding domain"/>
    <property type="match status" value="1"/>
</dbReference>
<evidence type="ECO:0000313" key="3">
    <source>
        <dbReference type="Proteomes" id="UP000313948"/>
    </source>
</evidence>
<evidence type="ECO:0000313" key="2">
    <source>
        <dbReference type="EMBL" id="QDB79808.1"/>
    </source>
</evidence>
<dbReference type="PIRSF" id="PIRSF031644">
    <property type="entry name" value="UCP031644"/>
    <property type="match status" value="1"/>
</dbReference>
<dbReference type="Proteomes" id="UP000313948">
    <property type="component" value="Chromosome"/>
</dbReference>
<sequence length="206" mass="23093">MKADLKKEIATYTARRGEFSVVTVPALQFLMVDGHGDPNTSTAYQDALSSLYPVAYTLKFLSKGELGRDYTVMPLEGLWWSTDMAAFTTDRDKSRWSWTMMVMVPEWITGEHLGAAVETVARKGGAPALDAVRLETFDEGLCVQTLHVGSYDDEAPVLEEMHDRFIPSHGLRMTGKHHEIYLSDARRTAADRLRTILRQPVARTDA</sequence>
<organism evidence="2 3">
    <name type="scientific">Georgenia wutianyii</name>
    <dbReference type="NCBI Taxonomy" id="2585135"/>
    <lineage>
        <taxon>Bacteria</taxon>
        <taxon>Bacillati</taxon>
        <taxon>Actinomycetota</taxon>
        <taxon>Actinomycetes</taxon>
        <taxon>Micrococcales</taxon>
        <taxon>Bogoriellaceae</taxon>
        <taxon>Georgenia</taxon>
    </lineage>
</organism>
<dbReference type="EMBL" id="CP040899">
    <property type="protein sequence ID" value="QDB79808.1"/>
    <property type="molecule type" value="Genomic_DNA"/>
</dbReference>
<gene>
    <name evidence="2" type="ORF">FE251_10795</name>
</gene>
<dbReference type="InterPro" id="IPR011256">
    <property type="entry name" value="Reg_factor_effector_dom_sf"/>
</dbReference>
<dbReference type="Gene3D" id="3.20.80.10">
    <property type="entry name" value="Regulatory factor, effector binding domain"/>
    <property type="match status" value="1"/>
</dbReference>
<proteinExistence type="predicted"/>
<keyword evidence="3" id="KW-1185">Reference proteome</keyword>